<reference evidence="2" key="1">
    <citation type="submission" date="2013-07" db="EMBL/GenBank/DDBJ databases">
        <title>The genome of Eucalyptus grandis.</title>
        <authorList>
            <person name="Schmutz J."/>
            <person name="Hayes R."/>
            <person name="Myburg A."/>
            <person name="Tuskan G."/>
            <person name="Grattapaglia D."/>
            <person name="Rokhsar D.S."/>
        </authorList>
    </citation>
    <scope>NUCLEOTIDE SEQUENCE</scope>
    <source>
        <tissue evidence="2">Leaf extractions</tissue>
    </source>
</reference>
<dbReference type="EMBL" id="KK198763">
    <property type="protein sequence ID" value="KCW48754.1"/>
    <property type="molecule type" value="Genomic_DNA"/>
</dbReference>
<proteinExistence type="predicted"/>
<gene>
    <name evidence="2" type="ORF">EUGRSUZ_K02394</name>
</gene>
<protein>
    <submittedName>
        <fullName evidence="2">Uncharacterized protein</fullName>
    </submittedName>
</protein>
<evidence type="ECO:0000256" key="1">
    <source>
        <dbReference type="SAM" id="MobiDB-lite"/>
    </source>
</evidence>
<sequence length="85" mass="9270">MHSTKRGLHRFGSSISSSTWGARSEENDAGHFLGLEPGPRPERTHGNAQHETNRLSCTQKTQESETTRSAILSPKQGSAKRVRGG</sequence>
<dbReference type="AlphaFoldDB" id="A0A059A4U3"/>
<organism evidence="2">
    <name type="scientific">Eucalyptus grandis</name>
    <name type="common">Flooded gum</name>
    <dbReference type="NCBI Taxonomy" id="71139"/>
    <lineage>
        <taxon>Eukaryota</taxon>
        <taxon>Viridiplantae</taxon>
        <taxon>Streptophyta</taxon>
        <taxon>Embryophyta</taxon>
        <taxon>Tracheophyta</taxon>
        <taxon>Spermatophyta</taxon>
        <taxon>Magnoliopsida</taxon>
        <taxon>eudicotyledons</taxon>
        <taxon>Gunneridae</taxon>
        <taxon>Pentapetalae</taxon>
        <taxon>rosids</taxon>
        <taxon>malvids</taxon>
        <taxon>Myrtales</taxon>
        <taxon>Myrtaceae</taxon>
        <taxon>Myrtoideae</taxon>
        <taxon>Eucalypteae</taxon>
        <taxon>Eucalyptus</taxon>
    </lineage>
</organism>
<accession>A0A059A4U3</accession>
<dbReference type="InParanoid" id="A0A059A4U3"/>
<name>A0A059A4U3_EUCGR</name>
<evidence type="ECO:0000313" key="2">
    <source>
        <dbReference type="EMBL" id="KCW48754.1"/>
    </source>
</evidence>
<feature type="region of interest" description="Disordered" evidence="1">
    <location>
        <begin position="1"/>
        <end position="85"/>
    </location>
</feature>
<feature type="compositionally biased region" description="Polar residues" evidence="1">
    <location>
        <begin position="46"/>
        <end position="61"/>
    </location>
</feature>
<dbReference type="Gramene" id="KCW48754">
    <property type="protein sequence ID" value="KCW48754"/>
    <property type="gene ID" value="EUGRSUZ_K02394"/>
</dbReference>